<organism evidence="2 3">
    <name type="scientific">Solanum verrucosum</name>
    <dbReference type="NCBI Taxonomy" id="315347"/>
    <lineage>
        <taxon>Eukaryota</taxon>
        <taxon>Viridiplantae</taxon>
        <taxon>Streptophyta</taxon>
        <taxon>Embryophyta</taxon>
        <taxon>Tracheophyta</taxon>
        <taxon>Spermatophyta</taxon>
        <taxon>Magnoliopsida</taxon>
        <taxon>eudicotyledons</taxon>
        <taxon>Gunneridae</taxon>
        <taxon>Pentapetalae</taxon>
        <taxon>asterids</taxon>
        <taxon>lamiids</taxon>
        <taxon>Solanales</taxon>
        <taxon>Solanaceae</taxon>
        <taxon>Solanoideae</taxon>
        <taxon>Solaneae</taxon>
        <taxon>Solanum</taxon>
    </lineage>
</organism>
<evidence type="ECO:0000313" key="2">
    <source>
        <dbReference type="EMBL" id="WMV42304.1"/>
    </source>
</evidence>
<accession>A0AAF0ZMJ1</accession>
<name>A0AAF0ZMJ1_SOLVR</name>
<keyword evidence="3" id="KW-1185">Reference proteome</keyword>
<feature type="region of interest" description="Disordered" evidence="1">
    <location>
        <begin position="130"/>
        <end position="180"/>
    </location>
</feature>
<feature type="compositionally biased region" description="Polar residues" evidence="1">
    <location>
        <begin position="62"/>
        <end position="76"/>
    </location>
</feature>
<evidence type="ECO:0000313" key="3">
    <source>
        <dbReference type="Proteomes" id="UP001234989"/>
    </source>
</evidence>
<gene>
    <name evidence="2" type="ORF">MTR67_035689</name>
</gene>
<sequence>MELWRHARVPLIEKMDFEVTTTSSTDIWRIEAEYTRDEAEKRRVTPMDTSPTVDVEMLDPDTTPSTQASEPISTPGTCTSILSSSVVVPHFIVAVSRPPLTQAMLFKMGHLSQSANVRVSRRAQRANYCPWIHTGRPHGPLSEPPSGSSTHKKFQKASPGKKPTRRTAEWIGDGDPDRLKLQKVNGKESIQEGDVRGHLAHRRLGWPCSSYSTDWSES</sequence>
<dbReference type="EMBL" id="CP133619">
    <property type="protein sequence ID" value="WMV42304.1"/>
    <property type="molecule type" value="Genomic_DNA"/>
</dbReference>
<feature type="region of interest" description="Disordered" evidence="1">
    <location>
        <begin position="50"/>
        <end position="76"/>
    </location>
</feature>
<dbReference type="Proteomes" id="UP001234989">
    <property type="component" value="Chromosome 8"/>
</dbReference>
<dbReference type="AlphaFoldDB" id="A0AAF0ZMJ1"/>
<reference evidence="2" key="1">
    <citation type="submission" date="2023-08" db="EMBL/GenBank/DDBJ databases">
        <title>A de novo genome assembly of Solanum verrucosum Schlechtendal, a Mexican diploid species geographically isolated from the other diploid A-genome species in potato relatives.</title>
        <authorList>
            <person name="Hosaka K."/>
        </authorList>
    </citation>
    <scope>NUCLEOTIDE SEQUENCE</scope>
    <source>
        <tissue evidence="2">Young leaves</tissue>
    </source>
</reference>
<proteinExistence type="predicted"/>
<protein>
    <submittedName>
        <fullName evidence="2">Uncharacterized protein</fullName>
    </submittedName>
</protein>
<evidence type="ECO:0000256" key="1">
    <source>
        <dbReference type="SAM" id="MobiDB-lite"/>
    </source>
</evidence>